<dbReference type="SUPFAM" id="SSF53474">
    <property type="entry name" value="alpha/beta-Hydrolases"/>
    <property type="match status" value="1"/>
</dbReference>
<dbReference type="EMBL" id="AGSI01000001">
    <property type="protein sequence ID" value="EIE27462.1"/>
    <property type="molecule type" value="Genomic_DNA"/>
</dbReference>
<reference evidence="1 2" key="1">
    <citation type="journal article" date="2012" name="Genome Biol.">
        <title>The genome of the polar eukaryotic microalga coccomyxa subellipsoidea reveals traits of cold adaptation.</title>
        <authorList>
            <person name="Blanc G."/>
            <person name="Agarkova I."/>
            <person name="Grimwood J."/>
            <person name="Kuo A."/>
            <person name="Brueggeman A."/>
            <person name="Dunigan D."/>
            <person name="Gurnon J."/>
            <person name="Ladunga I."/>
            <person name="Lindquist E."/>
            <person name="Lucas S."/>
            <person name="Pangilinan J."/>
            <person name="Proschold T."/>
            <person name="Salamov A."/>
            <person name="Schmutz J."/>
            <person name="Weeks D."/>
            <person name="Yamada T."/>
            <person name="Claverie J.M."/>
            <person name="Grigoriev I."/>
            <person name="Van Etten J."/>
            <person name="Lomsadze A."/>
            <person name="Borodovsky M."/>
        </authorList>
    </citation>
    <scope>NUCLEOTIDE SEQUENCE [LARGE SCALE GENOMIC DNA]</scope>
    <source>
        <strain evidence="1 2">C-169</strain>
    </source>
</reference>
<dbReference type="InterPro" id="IPR029058">
    <property type="entry name" value="AB_hydrolase_fold"/>
</dbReference>
<dbReference type="Proteomes" id="UP000007264">
    <property type="component" value="Unassembled WGS sequence"/>
</dbReference>
<evidence type="ECO:0000313" key="2">
    <source>
        <dbReference type="Proteomes" id="UP000007264"/>
    </source>
</evidence>
<dbReference type="GO" id="GO:0016787">
    <property type="term" value="F:hydrolase activity"/>
    <property type="evidence" value="ECO:0007669"/>
    <property type="project" value="UniProtKB-KW"/>
</dbReference>
<dbReference type="AlphaFoldDB" id="I0Z9Z3"/>
<comment type="caution">
    <text evidence="1">The sequence shown here is derived from an EMBL/GenBank/DDBJ whole genome shotgun (WGS) entry which is preliminary data.</text>
</comment>
<sequence length="179" mass="20082">MAATVPHRVQRLVAISVGHPGGAWGAGGAEQRAASWYFLLFQYQGKAEQLLQADNWRLFREFMGPHVGSEDMATYIRDLFRPGALSAGLAWYRANFQVERFAATEPALDMPKVACPVMGVWSTGDQGLLEPQMLVSSKFVREGLWRYERIEGAGHWVPRDAPEQLNELLLQFLPLPVKL</sequence>
<dbReference type="KEGG" id="csl:COCSUDRAFT_55469"/>
<proteinExistence type="predicted"/>
<dbReference type="RefSeq" id="XP_005652006.1">
    <property type="nucleotide sequence ID" value="XM_005651949.1"/>
</dbReference>
<evidence type="ECO:0000313" key="1">
    <source>
        <dbReference type="EMBL" id="EIE27462.1"/>
    </source>
</evidence>
<accession>I0Z9Z3</accession>
<name>I0Z9Z3_COCSC</name>
<dbReference type="eggNOG" id="KOG4178">
    <property type="taxonomic scope" value="Eukaryota"/>
</dbReference>
<dbReference type="OrthoDB" id="565370at2759"/>
<organism evidence="1 2">
    <name type="scientific">Coccomyxa subellipsoidea (strain C-169)</name>
    <name type="common">Green microalga</name>
    <dbReference type="NCBI Taxonomy" id="574566"/>
    <lineage>
        <taxon>Eukaryota</taxon>
        <taxon>Viridiplantae</taxon>
        <taxon>Chlorophyta</taxon>
        <taxon>core chlorophytes</taxon>
        <taxon>Trebouxiophyceae</taxon>
        <taxon>Trebouxiophyceae incertae sedis</taxon>
        <taxon>Coccomyxaceae</taxon>
        <taxon>Coccomyxa</taxon>
        <taxon>Coccomyxa subellipsoidea</taxon>
    </lineage>
</organism>
<dbReference type="PANTHER" id="PTHR43329">
    <property type="entry name" value="EPOXIDE HYDROLASE"/>
    <property type="match status" value="1"/>
</dbReference>
<dbReference type="GeneID" id="17045477"/>
<dbReference type="Gene3D" id="3.40.50.1820">
    <property type="entry name" value="alpha/beta hydrolase"/>
    <property type="match status" value="1"/>
</dbReference>
<protein>
    <submittedName>
        <fullName evidence="1">Alpha/beta-hydrolase</fullName>
    </submittedName>
</protein>
<keyword evidence="2" id="KW-1185">Reference proteome</keyword>
<gene>
    <name evidence="1" type="ORF">COCSUDRAFT_55469</name>
</gene>